<keyword evidence="3" id="KW-0804">Transcription</keyword>
<reference evidence="6 7" key="1">
    <citation type="submission" date="2015-02" db="EMBL/GenBank/DDBJ databases">
        <title>Draft genome sequences of ten Microbacterium spp. with emphasis on heavy metal contaminated environments.</title>
        <authorList>
            <person name="Corretto E."/>
        </authorList>
    </citation>
    <scope>NUCLEOTIDE SEQUENCE [LARGE SCALE GENOMIC DNA]</scope>
    <source>
        <strain evidence="6 7">DSM 18659</strain>
    </source>
</reference>
<dbReference type="PATRIC" id="fig|400772.4.peg.977"/>
<feature type="domain" description="HTH asnC-type" evidence="5">
    <location>
        <begin position="40"/>
        <end position="101"/>
    </location>
</feature>
<feature type="region of interest" description="Disordered" evidence="4">
    <location>
        <begin position="17"/>
        <end position="37"/>
    </location>
</feature>
<evidence type="ECO:0000313" key="7">
    <source>
        <dbReference type="Proteomes" id="UP000033451"/>
    </source>
</evidence>
<proteinExistence type="predicted"/>
<dbReference type="Pfam" id="PF13412">
    <property type="entry name" value="HTH_24"/>
    <property type="match status" value="1"/>
</dbReference>
<dbReference type="InterPro" id="IPR036390">
    <property type="entry name" value="WH_DNA-bd_sf"/>
</dbReference>
<dbReference type="InterPro" id="IPR000485">
    <property type="entry name" value="AsnC-type_HTH_dom"/>
</dbReference>
<evidence type="ECO:0000256" key="3">
    <source>
        <dbReference type="ARBA" id="ARBA00023163"/>
    </source>
</evidence>
<dbReference type="GO" id="GO:0005829">
    <property type="term" value="C:cytosol"/>
    <property type="evidence" value="ECO:0007669"/>
    <property type="project" value="TreeGrafter"/>
</dbReference>
<dbReference type="InterPro" id="IPR011008">
    <property type="entry name" value="Dimeric_a/b-barrel"/>
</dbReference>
<evidence type="ECO:0000256" key="4">
    <source>
        <dbReference type="SAM" id="MobiDB-lite"/>
    </source>
</evidence>
<keyword evidence="1" id="KW-0805">Transcription regulation</keyword>
<evidence type="ECO:0000256" key="1">
    <source>
        <dbReference type="ARBA" id="ARBA00023015"/>
    </source>
</evidence>
<dbReference type="PANTHER" id="PTHR30154:SF54">
    <property type="entry name" value="POSSIBLE TRANSCRIPTIONAL REGULATORY PROTEIN (PROBABLY LRP_ASNC-FAMILY)"/>
    <property type="match status" value="1"/>
</dbReference>
<evidence type="ECO:0000259" key="5">
    <source>
        <dbReference type="PROSITE" id="PS50956"/>
    </source>
</evidence>
<feature type="compositionally biased region" description="Basic and acidic residues" evidence="4">
    <location>
        <begin position="19"/>
        <end position="31"/>
    </location>
</feature>
<protein>
    <submittedName>
        <fullName evidence="6">Regulatory protein AsnC</fullName>
    </submittedName>
</protein>
<dbReference type="Proteomes" id="UP000033451">
    <property type="component" value="Unassembled WGS sequence"/>
</dbReference>
<dbReference type="Gene3D" id="1.10.10.10">
    <property type="entry name" value="Winged helix-like DNA-binding domain superfamily/Winged helix DNA-binding domain"/>
    <property type="match status" value="1"/>
</dbReference>
<gene>
    <name evidence="6" type="primary">asnC_1</name>
    <name evidence="6" type="ORF">RR49_00952</name>
</gene>
<dbReference type="GO" id="GO:0043200">
    <property type="term" value="P:response to amino acid"/>
    <property type="evidence" value="ECO:0007669"/>
    <property type="project" value="TreeGrafter"/>
</dbReference>
<organism evidence="6 7">
    <name type="scientific">Microbacterium ginsengisoli</name>
    <dbReference type="NCBI Taxonomy" id="400772"/>
    <lineage>
        <taxon>Bacteria</taxon>
        <taxon>Bacillati</taxon>
        <taxon>Actinomycetota</taxon>
        <taxon>Actinomycetes</taxon>
        <taxon>Micrococcales</taxon>
        <taxon>Microbacteriaceae</taxon>
        <taxon>Microbacterium</taxon>
    </lineage>
</organism>
<dbReference type="PRINTS" id="PR00033">
    <property type="entry name" value="HTHASNC"/>
</dbReference>
<dbReference type="InterPro" id="IPR036388">
    <property type="entry name" value="WH-like_DNA-bd_sf"/>
</dbReference>
<dbReference type="STRING" id="400772.RR49_00952"/>
<dbReference type="InterPro" id="IPR011991">
    <property type="entry name" value="ArsR-like_HTH"/>
</dbReference>
<dbReference type="Pfam" id="PF01037">
    <property type="entry name" value="AsnC_trans_reg"/>
    <property type="match status" value="1"/>
</dbReference>
<dbReference type="AlphaFoldDB" id="A0A0F0LW70"/>
<dbReference type="EMBL" id="JYIY01000066">
    <property type="protein sequence ID" value="KJL37368.1"/>
    <property type="molecule type" value="Genomic_DNA"/>
</dbReference>
<dbReference type="InterPro" id="IPR019887">
    <property type="entry name" value="Tscrpt_reg_AsnC/Lrp_C"/>
</dbReference>
<dbReference type="InterPro" id="IPR019885">
    <property type="entry name" value="Tscrpt_reg_HTH_AsnC-type_CS"/>
</dbReference>
<name>A0A0F0LW70_9MICO</name>
<dbReference type="SMART" id="SM00344">
    <property type="entry name" value="HTH_ASNC"/>
    <property type="match status" value="1"/>
</dbReference>
<comment type="caution">
    <text evidence="6">The sequence shown here is derived from an EMBL/GenBank/DDBJ whole genome shotgun (WGS) entry which is preliminary data.</text>
</comment>
<dbReference type="SUPFAM" id="SSF54909">
    <property type="entry name" value="Dimeric alpha+beta barrel"/>
    <property type="match status" value="1"/>
</dbReference>
<keyword evidence="7" id="KW-1185">Reference proteome</keyword>
<keyword evidence="2" id="KW-0238">DNA-binding</keyword>
<dbReference type="GO" id="GO:0043565">
    <property type="term" value="F:sequence-specific DNA binding"/>
    <property type="evidence" value="ECO:0007669"/>
    <property type="project" value="InterPro"/>
</dbReference>
<dbReference type="PROSITE" id="PS00519">
    <property type="entry name" value="HTH_ASNC_1"/>
    <property type="match status" value="1"/>
</dbReference>
<accession>A0A0F0LW70</accession>
<evidence type="ECO:0000256" key="2">
    <source>
        <dbReference type="ARBA" id="ARBA00023125"/>
    </source>
</evidence>
<sequence length="212" mass="23432">MIVAASRRNPTALLNVSEMGERPHGSRERTHVAGSEPSRVDELDERILWELIRDGRTTMTALADLLGISPSTASARVSSLKQAGALKSVHAEVDYQRVGLPVQAMVFVRLRAQARPHVHEYARLMAKLPSVLNLFFIGGNEDFLIHLVCTSTDQLRDIVSTQVSMHPVVASTRTHIVFEHALGSDHMHHLSGFDEVRRPIDQSVNSPGMFDG</sequence>
<dbReference type="Gene3D" id="3.30.70.920">
    <property type="match status" value="1"/>
</dbReference>
<dbReference type="InterPro" id="IPR019888">
    <property type="entry name" value="Tscrpt_reg_AsnC-like"/>
</dbReference>
<dbReference type="PROSITE" id="PS50956">
    <property type="entry name" value="HTH_ASNC_2"/>
    <property type="match status" value="1"/>
</dbReference>
<dbReference type="PANTHER" id="PTHR30154">
    <property type="entry name" value="LEUCINE-RESPONSIVE REGULATORY PROTEIN"/>
    <property type="match status" value="1"/>
</dbReference>
<dbReference type="CDD" id="cd00090">
    <property type="entry name" value="HTH_ARSR"/>
    <property type="match status" value="1"/>
</dbReference>
<evidence type="ECO:0000313" key="6">
    <source>
        <dbReference type="EMBL" id="KJL37368.1"/>
    </source>
</evidence>
<dbReference type="SUPFAM" id="SSF46785">
    <property type="entry name" value="Winged helix' DNA-binding domain"/>
    <property type="match status" value="1"/>
</dbReference>